<feature type="domain" description="MARVEL" evidence="7">
    <location>
        <begin position="4"/>
        <end position="155"/>
    </location>
</feature>
<keyword evidence="9" id="KW-1185">Reference proteome</keyword>
<evidence type="ECO:0000313" key="8">
    <source>
        <dbReference type="EMBL" id="KAJ5198527.1"/>
    </source>
</evidence>
<dbReference type="GO" id="GO:0005886">
    <property type="term" value="C:plasma membrane"/>
    <property type="evidence" value="ECO:0007669"/>
    <property type="project" value="TreeGrafter"/>
</dbReference>
<accession>A0A9W9JLB0</accession>
<comment type="subcellular location">
    <subcellularLocation>
        <location evidence="1">Membrane</location>
        <topology evidence="1">Multi-pass membrane protein</topology>
    </subcellularLocation>
</comment>
<dbReference type="OrthoDB" id="2017497at2759"/>
<dbReference type="Pfam" id="PF01284">
    <property type="entry name" value="MARVEL"/>
    <property type="match status" value="1"/>
</dbReference>
<gene>
    <name evidence="8" type="ORF">N7498_007644</name>
</gene>
<keyword evidence="4 5" id="KW-0472">Membrane</keyword>
<evidence type="ECO:0000256" key="4">
    <source>
        <dbReference type="ARBA" id="ARBA00023136"/>
    </source>
</evidence>
<keyword evidence="6" id="KW-0732">Signal</keyword>
<dbReference type="RefSeq" id="XP_058306955.1">
    <property type="nucleotide sequence ID" value="XM_058454706.1"/>
</dbReference>
<dbReference type="GO" id="GO:0072659">
    <property type="term" value="P:protein localization to plasma membrane"/>
    <property type="evidence" value="ECO:0007669"/>
    <property type="project" value="TreeGrafter"/>
</dbReference>
<feature type="transmembrane region" description="Helical" evidence="5">
    <location>
        <begin position="43"/>
        <end position="62"/>
    </location>
</feature>
<feature type="transmembrane region" description="Helical" evidence="5">
    <location>
        <begin position="69"/>
        <end position="92"/>
    </location>
</feature>
<keyword evidence="3 5" id="KW-1133">Transmembrane helix</keyword>
<organism evidence="8 9">
    <name type="scientific">Penicillium cinerascens</name>
    <dbReference type="NCBI Taxonomy" id="70096"/>
    <lineage>
        <taxon>Eukaryota</taxon>
        <taxon>Fungi</taxon>
        <taxon>Dikarya</taxon>
        <taxon>Ascomycota</taxon>
        <taxon>Pezizomycotina</taxon>
        <taxon>Eurotiomycetes</taxon>
        <taxon>Eurotiomycetidae</taxon>
        <taxon>Eurotiales</taxon>
        <taxon>Aspergillaceae</taxon>
        <taxon>Penicillium</taxon>
    </lineage>
</organism>
<protein>
    <recommendedName>
        <fullName evidence="7">MARVEL domain-containing protein</fullName>
    </recommendedName>
</protein>
<comment type="caution">
    <text evidence="8">The sequence shown here is derived from an EMBL/GenBank/DDBJ whole genome shotgun (WGS) entry which is preliminary data.</text>
</comment>
<dbReference type="InterPro" id="IPR008253">
    <property type="entry name" value="Marvel"/>
</dbReference>
<dbReference type="GO" id="GO:0032126">
    <property type="term" value="C:eisosome"/>
    <property type="evidence" value="ECO:0007669"/>
    <property type="project" value="TreeGrafter"/>
</dbReference>
<feature type="chain" id="PRO_5040952678" description="MARVEL domain-containing protein" evidence="6">
    <location>
        <begin position="30"/>
        <end position="164"/>
    </location>
</feature>
<dbReference type="PANTHER" id="PTHR28165:SF2">
    <property type="entry name" value="MARVEL DOMAIN-CONTAINING PROTEIN"/>
    <property type="match status" value="1"/>
</dbReference>
<dbReference type="Proteomes" id="UP001150904">
    <property type="component" value="Unassembled WGS sequence"/>
</dbReference>
<dbReference type="GeneID" id="83182007"/>
<evidence type="ECO:0000256" key="2">
    <source>
        <dbReference type="ARBA" id="ARBA00022692"/>
    </source>
</evidence>
<feature type="transmembrane region" description="Helical" evidence="5">
    <location>
        <begin position="142"/>
        <end position="160"/>
    </location>
</feature>
<dbReference type="EMBL" id="JAPQKR010000014">
    <property type="protein sequence ID" value="KAJ5198527.1"/>
    <property type="molecule type" value="Genomic_DNA"/>
</dbReference>
<evidence type="ECO:0000256" key="5">
    <source>
        <dbReference type="SAM" id="Phobius"/>
    </source>
</evidence>
<dbReference type="AlphaFoldDB" id="A0A9W9JLB0"/>
<reference evidence="8" key="1">
    <citation type="submission" date="2022-12" db="EMBL/GenBank/DDBJ databases">
        <authorList>
            <person name="Petersen C."/>
        </authorList>
    </citation>
    <scope>NUCLEOTIDE SEQUENCE</scope>
    <source>
        <strain evidence="8">IBT 15544</strain>
    </source>
</reference>
<dbReference type="InterPro" id="IPR052649">
    <property type="entry name" value="NCE102-like"/>
</dbReference>
<dbReference type="PANTHER" id="PTHR28165">
    <property type="entry name" value="NON-CLASSICAL EXPORT PROTEIN 2-RELATED"/>
    <property type="match status" value="1"/>
</dbReference>
<sequence length="164" mass="16979">MKIITAIARAAQLLFSIVVLGLSVTLAKGQGFGSAPAQTGYAAFTGAFGIIAALLGSVALFVDKSDGVITWLVDGVASLALLAGGIVFAVTLKGVHCGDEWTTFNNVLLNGGCWSDNQGDKGCWWGKDELHSRCVSAEADTAFMFLGFIACIGALIGSFLSGRR</sequence>
<feature type="signal peptide" evidence="6">
    <location>
        <begin position="1"/>
        <end position="29"/>
    </location>
</feature>
<evidence type="ECO:0000259" key="7">
    <source>
        <dbReference type="Pfam" id="PF01284"/>
    </source>
</evidence>
<evidence type="ECO:0000256" key="1">
    <source>
        <dbReference type="ARBA" id="ARBA00004141"/>
    </source>
</evidence>
<proteinExistence type="predicted"/>
<evidence type="ECO:0000256" key="6">
    <source>
        <dbReference type="SAM" id="SignalP"/>
    </source>
</evidence>
<evidence type="ECO:0000256" key="3">
    <source>
        <dbReference type="ARBA" id="ARBA00022989"/>
    </source>
</evidence>
<name>A0A9W9JLB0_9EURO</name>
<dbReference type="GO" id="GO:0070941">
    <property type="term" value="P:eisosome assembly"/>
    <property type="evidence" value="ECO:0007669"/>
    <property type="project" value="TreeGrafter"/>
</dbReference>
<evidence type="ECO:0000313" key="9">
    <source>
        <dbReference type="Proteomes" id="UP001150904"/>
    </source>
</evidence>
<reference evidence="8" key="2">
    <citation type="journal article" date="2023" name="IMA Fungus">
        <title>Comparative genomic study of the Penicillium genus elucidates a diverse pangenome and 15 lateral gene transfer events.</title>
        <authorList>
            <person name="Petersen C."/>
            <person name="Sorensen T."/>
            <person name="Nielsen M.R."/>
            <person name="Sondergaard T.E."/>
            <person name="Sorensen J.L."/>
            <person name="Fitzpatrick D.A."/>
            <person name="Frisvad J.C."/>
            <person name="Nielsen K.L."/>
        </authorList>
    </citation>
    <scope>NUCLEOTIDE SEQUENCE</scope>
    <source>
        <strain evidence="8">IBT 15544</strain>
    </source>
</reference>
<keyword evidence="2 5" id="KW-0812">Transmembrane</keyword>